<dbReference type="EC" id="2.3.1.9" evidence="3"/>
<dbReference type="Pfam" id="PF00108">
    <property type="entry name" value="Thiolase_N"/>
    <property type="match status" value="1"/>
</dbReference>
<keyword evidence="5" id="KW-0479">Metal-binding</keyword>
<dbReference type="PROSITE" id="PS00098">
    <property type="entry name" value="THIOLASE_1"/>
    <property type="match status" value="1"/>
</dbReference>
<keyword evidence="4 10" id="KW-0808">Transferase</keyword>
<evidence type="ECO:0000256" key="7">
    <source>
        <dbReference type="ARBA" id="ARBA00022958"/>
    </source>
</evidence>
<dbReference type="InterPro" id="IPR020610">
    <property type="entry name" value="Thiolase_AS"/>
</dbReference>
<comment type="subunit">
    <text evidence="2">Homotetramer.</text>
</comment>
<evidence type="ECO:0000256" key="5">
    <source>
        <dbReference type="ARBA" id="ARBA00022723"/>
    </source>
</evidence>
<dbReference type="Pfam" id="PF02803">
    <property type="entry name" value="Thiolase_C"/>
    <property type="match status" value="1"/>
</dbReference>
<dbReference type="AlphaFoldDB" id="A0A0K1PTT7"/>
<dbReference type="PATRIC" id="fig|1391654.3.peg.3642"/>
<organism evidence="13 14">
    <name type="scientific">Labilithrix luteola</name>
    <dbReference type="NCBI Taxonomy" id="1391654"/>
    <lineage>
        <taxon>Bacteria</taxon>
        <taxon>Pseudomonadati</taxon>
        <taxon>Myxococcota</taxon>
        <taxon>Polyangia</taxon>
        <taxon>Polyangiales</taxon>
        <taxon>Labilitrichaceae</taxon>
        <taxon>Labilithrix</taxon>
    </lineage>
</organism>
<evidence type="ECO:0000256" key="9">
    <source>
        <dbReference type="PIRSR" id="PIRSR000429-1"/>
    </source>
</evidence>
<evidence type="ECO:0000313" key="14">
    <source>
        <dbReference type="Proteomes" id="UP000064967"/>
    </source>
</evidence>
<feature type="domain" description="Thiolase C-terminal" evidence="12">
    <location>
        <begin position="272"/>
        <end position="393"/>
    </location>
</feature>
<evidence type="ECO:0000256" key="6">
    <source>
        <dbReference type="ARBA" id="ARBA00022946"/>
    </source>
</evidence>
<dbReference type="InterPro" id="IPR020616">
    <property type="entry name" value="Thiolase_N"/>
</dbReference>
<dbReference type="CDD" id="cd00751">
    <property type="entry name" value="thiolase"/>
    <property type="match status" value="1"/>
</dbReference>
<dbReference type="PROSITE" id="PS00099">
    <property type="entry name" value="THIOLASE_3"/>
    <property type="match status" value="1"/>
</dbReference>
<sequence length="394" mass="40611">MSLAPVYIVSATRTPIGAYLGSLSSLTAPQLGAAVIKAALERAKVSPDQVGEVFMGNVLSAGIGQAPARQAMRFAGLPDNVPATTVSKVCGSGMQALIFGAKTIALGDSDIVVAGGMESMSNVPYYAMQARQGYRMGNAPFVDGMIHDGLWDPYANVHMGTCGDKTAAEYKVSREAQDEFAKESFRKALSAQKEGQFDAEITPVAVPQRKGDPVMVKLDEGPAKGDPAKIGGLKPAFSKDGTITAANASSINDGASALVLASEAAVKKHGLSPLARIVGYGSAAQAPEWFTTAPAKAMDSTLAKVGLTPNDIDLVEINEAFAVVAMVSAQLSKLDPAKVNVRGGAVALGHPIGASGARIVTTMLHALKDMNKKRGLASICIGGGEALAMVLERA</sequence>
<dbReference type="InterPro" id="IPR020613">
    <property type="entry name" value="Thiolase_CS"/>
</dbReference>
<evidence type="ECO:0000313" key="13">
    <source>
        <dbReference type="EMBL" id="AKU96932.1"/>
    </source>
</evidence>
<dbReference type="InterPro" id="IPR002155">
    <property type="entry name" value="Thiolase"/>
</dbReference>
<dbReference type="RefSeq" id="WP_146648153.1">
    <property type="nucleotide sequence ID" value="NZ_CP012333.1"/>
</dbReference>
<feature type="active site" description="Acyl-thioester intermediate" evidence="9">
    <location>
        <position position="90"/>
    </location>
</feature>
<dbReference type="GO" id="GO:0046872">
    <property type="term" value="F:metal ion binding"/>
    <property type="evidence" value="ECO:0007669"/>
    <property type="project" value="UniProtKB-KW"/>
</dbReference>
<dbReference type="NCBIfam" id="TIGR01930">
    <property type="entry name" value="AcCoA-C-Actrans"/>
    <property type="match status" value="1"/>
</dbReference>
<dbReference type="GO" id="GO:0003985">
    <property type="term" value="F:acetyl-CoA C-acetyltransferase activity"/>
    <property type="evidence" value="ECO:0007669"/>
    <property type="project" value="UniProtKB-EC"/>
</dbReference>
<dbReference type="STRING" id="1391654.AKJ09_03596"/>
<keyword evidence="8 10" id="KW-0012">Acyltransferase</keyword>
<dbReference type="GO" id="GO:0006635">
    <property type="term" value="P:fatty acid beta-oxidation"/>
    <property type="evidence" value="ECO:0007669"/>
    <property type="project" value="TreeGrafter"/>
</dbReference>
<dbReference type="InterPro" id="IPR020615">
    <property type="entry name" value="Thiolase_acyl_enz_int_AS"/>
</dbReference>
<reference evidence="13 14" key="1">
    <citation type="submission" date="2015-08" db="EMBL/GenBank/DDBJ databases">
        <authorList>
            <person name="Babu N.S."/>
            <person name="Beckwith C.J."/>
            <person name="Beseler K.G."/>
            <person name="Brison A."/>
            <person name="Carone J.V."/>
            <person name="Caskin T.P."/>
            <person name="Diamond M."/>
            <person name="Durham M.E."/>
            <person name="Foxe J.M."/>
            <person name="Go M."/>
            <person name="Henderson B.A."/>
            <person name="Jones I.B."/>
            <person name="McGettigan J.A."/>
            <person name="Micheletti S.J."/>
            <person name="Nasrallah M.E."/>
            <person name="Ortiz D."/>
            <person name="Piller C.R."/>
            <person name="Privatt S.R."/>
            <person name="Schneider S.L."/>
            <person name="Sharp S."/>
            <person name="Smith T.C."/>
            <person name="Stanton J.D."/>
            <person name="Ullery H.E."/>
            <person name="Wilson R.J."/>
            <person name="Serrano M.G."/>
            <person name="Buck G."/>
            <person name="Lee V."/>
            <person name="Wang Y."/>
            <person name="Carvalho R."/>
            <person name="Voegtly L."/>
            <person name="Shi R."/>
            <person name="Duckworth R."/>
            <person name="Johnson A."/>
            <person name="Loviza R."/>
            <person name="Walstead R."/>
            <person name="Shah Z."/>
            <person name="Kiflezghi M."/>
            <person name="Wade K."/>
            <person name="Ball S.L."/>
            <person name="Bradley K.W."/>
            <person name="Asai D.J."/>
            <person name="Bowman C.A."/>
            <person name="Russell D.A."/>
            <person name="Pope W.H."/>
            <person name="Jacobs-Sera D."/>
            <person name="Hendrix R.W."/>
            <person name="Hatfull G.F."/>
        </authorList>
    </citation>
    <scope>NUCLEOTIDE SEQUENCE [LARGE SCALE GENOMIC DNA]</scope>
    <source>
        <strain evidence="13 14">DSM 27648</strain>
    </source>
</reference>
<protein>
    <recommendedName>
        <fullName evidence="3">acetyl-CoA C-acetyltransferase</fullName>
        <ecNumber evidence="3">2.3.1.9</ecNumber>
    </recommendedName>
</protein>
<evidence type="ECO:0000256" key="10">
    <source>
        <dbReference type="RuleBase" id="RU003557"/>
    </source>
</evidence>
<dbReference type="FunFam" id="3.40.47.10:FF:000007">
    <property type="entry name" value="acetyl-CoA acetyltransferase, mitochondrial"/>
    <property type="match status" value="1"/>
</dbReference>
<proteinExistence type="inferred from homology"/>
<dbReference type="SUPFAM" id="SSF53901">
    <property type="entry name" value="Thiolase-like"/>
    <property type="match status" value="2"/>
</dbReference>
<keyword evidence="14" id="KW-1185">Reference proteome</keyword>
<evidence type="ECO:0000256" key="8">
    <source>
        <dbReference type="ARBA" id="ARBA00023315"/>
    </source>
</evidence>
<feature type="active site" description="Proton acceptor" evidence="9">
    <location>
        <position position="350"/>
    </location>
</feature>
<evidence type="ECO:0000256" key="4">
    <source>
        <dbReference type="ARBA" id="ARBA00022679"/>
    </source>
</evidence>
<evidence type="ECO:0000256" key="3">
    <source>
        <dbReference type="ARBA" id="ARBA00012705"/>
    </source>
</evidence>
<keyword evidence="6" id="KW-0809">Transit peptide</keyword>
<dbReference type="EMBL" id="CP012333">
    <property type="protein sequence ID" value="AKU96932.1"/>
    <property type="molecule type" value="Genomic_DNA"/>
</dbReference>
<dbReference type="PROSITE" id="PS00737">
    <property type="entry name" value="THIOLASE_2"/>
    <property type="match status" value="1"/>
</dbReference>
<dbReference type="PANTHER" id="PTHR18919">
    <property type="entry name" value="ACETYL-COA C-ACYLTRANSFERASE"/>
    <property type="match status" value="1"/>
</dbReference>
<name>A0A0K1PTT7_9BACT</name>
<keyword evidence="7" id="KW-0630">Potassium</keyword>
<dbReference type="InterPro" id="IPR020617">
    <property type="entry name" value="Thiolase_C"/>
</dbReference>
<dbReference type="Proteomes" id="UP000064967">
    <property type="component" value="Chromosome"/>
</dbReference>
<evidence type="ECO:0000256" key="2">
    <source>
        <dbReference type="ARBA" id="ARBA00011881"/>
    </source>
</evidence>
<dbReference type="OrthoDB" id="4565318at2"/>
<feature type="domain" description="Thiolase N-terminal" evidence="11">
    <location>
        <begin position="6"/>
        <end position="263"/>
    </location>
</feature>
<evidence type="ECO:0000259" key="11">
    <source>
        <dbReference type="Pfam" id="PF00108"/>
    </source>
</evidence>
<dbReference type="PIRSF" id="PIRSF000429">
    <property type="entry name" value="Ac-CoA_Ac_transf"/>
    <property type="match status" value="1"/>
</dbReference>
<dbReference type="InterPro" id="IPR016039">
    <property type="entry name" value="Thiolase-like"/>
</dbReference>
<feature type="active site" description="Proton acceptor" evidence="9">
    <location>
        <position position="380"/>
    </location>
</feature>
<dbReference type="PANTHER" id="PTHR18919:SF156">
    <property type="entry name" value="ACETYL-COA ACETYLTRANSFERASE, MITOCHONDRIAL"/>
    <property type="match status" value="1"/>
</dbReference>
<dbReference type="Gene3D" id="3.40.47.10">
    <property type="match status" value="1"/>
</dbReference>
<gene>
    <name evidence="13" type="ORF">AKJ09_03596</name>
</gene>
<comment type="similarity">
    <text evidence="1 10">Belongs to the thiolase-like superfamily. Thiolase family.</text>
</comment>
<dbReference type="KEGG" id="llu:AKJ09_03596"/>
<accession>A0A0K1PTT7</accession>
<evidence type="ECO:0000256" key="1">
    <source>
        <dbReference type="ARBA" id="ARBA00010982"/>
    </source>
</evidence>
<evidence type="ECO:0000259" key="12">
    <source>
        <dbReference type="Pfam" id="PF02803"/>
    </source>
</evidence>